<dbReference type="Proteomes" id="UP000504604">
    <property type="component" value="Linkage group LG15"/>
</dbReference>
<dbReference type="InterPro" id="IPR045889">
    <property type="entry name" value="MES/HNL"/>
</dbReference>
<dbReference type="GeneID" id="105177692"/>
<accession>A0A8M8V6F9</accession>
<dbReference type="Gene3D" id="3.40.50.1820">
    <property type="entry name" value="alpha/beta hydrolase"/>
    <property type="match status" value="1"/>
</dbReference>
<dbReference type="InterPro" id="IPR029058">
    <property type="entry name" value="AB_hydrolase_fold"/>
</dbReference>
<name>A0A8M8V6F9_SESIN</name>
<evidence type="ECO:0000313" key="2">
    <source>
        <dbReference type="Proteomes" id="UP000504604"/>
    </source>
</evidence>
<dbReference type="GO" id="GO:0080031">
    <property type="term" value="F:methyl salicylate esterase activity"/>
    <property type="evidence" value="ECO:0007669"/>
    <property type="project" value="TreeGrafter"/>
</dbReference>
<protein>
    <submittedName>
        <fullName evidence="3">Salicylic acid-binding protein 2</fullName>
    </submittedName>
</protein>
<gene>
    <name evidence="3" type="primary">LOC105177692</name>
</gene>
<evidence type="ECO:0000259" key="1">
    <source>
        <dbReference type="Pfam" id="PF12697"/>
    </source>
</evidence>
<dbReference type="OrthoDB" id="408373at2759"/>
<dbReference type="SUPFAM" id="SSF53474">
    <property type="entry name" value="alpha/beta-Hydrolases"/>
    <property type="match status" value="1"/>
</dbReference>
<reference evidence="3" key="1">
    <citation type="submission" date="2025-08" db="UniProtKB">
        <authorList>
            <consortium name="RefSeq"/>
        </authorList>
    </citation>
    <scope>IDENTIFICATION</scope>
</reference>
<dbReference type="GO" id="GO:0009694">
    <property type="term" value="P:jasmonic acid metabolic process"/>
    <property type="evidence" value="ECO:0007669"/>
    <property type="project" value="TreeGrafter"/>
</dbReference>
<dbReference type="GO" id="GO:0080032">
    <property type="term" value="F:methyl jasmonate esterase activity"/>
    <property type="evidence" value="ECO:0007669"/>
    <property type="project" value="TreeGrafter"/>
</dbReference>
<organism evidence="2 3">
    <name type="scientific">Sesamum indicum</name>
    <name type="common">Oriental sesame</name>
    <name type="synonym">Sesamum orientale</name>
    <dbReference type="NCBI Taxonomy" id="4182"/>
    <lineage>
        <taxon>Eukaryota</taxon>
        <taxon>Viridiplantae</taxon>
        <taxon>Streptophyta</taxon>
        <taxon>Embryophyta</taxon>
        <taxon>Tracheophyta</taxon>
        <taxon>Spermatophyta</taxon>
        <taxon>Magnoliopsida</taxon>
        <taxon>eudicotyledons</taxon>
        <taxon>Gunneridae</taxon>
        <taxon>Pentapetalae</taxon>
        <taxon>asterids</taxon>
        <taxon>lamiids</taxon>
        <taxon>Lamiales</taxon>
        <taxon>Pedaliaceae</taxon>
        <taxon>Sesamum</taxon>
    </lineage>
</organism>
<dbReference type="FunFam" id="3.40.50.1820:FF:000051">
    <property type="entry name" value="(S)-hydroxynitrile lyase"/>
    <property type="match status" value="1"/>
</dbReference>
<dbReference type="GO" id="GO:0080030">
    <property type="term" value="F:methyl indole-3-acetate esterase activity"/>
    <property type="evidence" value="ECO:0007669"/>
    <property type="project" value="TreeGrafter"/>
</dbReference>
<sequence>MNTIDVFIVVSKSLCNKWTSDETAIKMAEQLGDKQQHFVLVHGACHGAWCWYKVMTKLRSDGHRVTALDMAAAGANPKRVEELTSISDYYQPLMEFMMALATDEKVVLVGHSMGGICISLAMEKFPEKIALAVFATAFMPGPDFPVSTVVDEVNREIHSTRDTFANGDDKPPTSLLFGPKYMASQLYQLSPPEDLSLATLLVRPVGLFAELYSSTELVAVSKEKYGLVRRAYVVCGRDNVLKQGFQEWMIENSPTDEVEVISSADHMVMFSKAQELCACLLDLAVKYC</sequence>
<dbReference type="AlphaFoldDB" id="A0A8M8V6F9"/>
<feature type="domain" description="AB hydrolase-1" evidence="1">
    <location>
        <begin position="38"/>
        <end position="277"/>
    </location>
</feature>
<dbReference type="RefSeq" id="XP_020554638.1">
    <property type="nucleotide sequence ID" value="XM_020698979.1"/>
</dbReference>
<dbReference type="Pfam" id="PF12697">
    <property type="entry name" value="Abhydrolase_6"/>
    <property type="match status" value="1"/>
</dbReference>
<dbReference type="PANTHER" id="PTHR10992:SF1066">
    <property type="entry name" value="METHYL JASMONATE ESTERASE 1"/>
    <property type="match status" value="1"/>
</dbReference>
<keyword evidence="2" id="KW-1185">Reference proteome</keyword>
<dbReference type="KEGG" id="sind:105177692"/>
<proteinExistence type="predicted"/>
<dbReference type="GO" id="GO:0009696">
    <property type="term" value="P:salicylic acid metabolic process"/>
    <property type="evidence" value="ECO:0007669"/>
    <property type="project" value="TreeGrafter"/>
</dbReference>
<evidence type="ECO:0000313" key="3">
    <source>
        <dbReference type="RefSeq" id="XP_020554638.1"/>
    </source>
</evidence>
<dbReference type="InterPro" id="IPR000073">
    <property type="entry name" value="AB_hydrolase_1"/>
</dbReference>
<dbReference type="PANTHER" id="PTHR10992">
    <property type="entry name" value="METHYLESTERASE FAMILY MEMBER"/>
    <property type="match status" value="1"/>
</dbReference>